<sequence>MYDITGEHSFINLAKWLRNIEQNASTDVQLLLVGNKCDMENRVVELERAQKLADSFDLELIEASAKENINVEEAFLALAKKMNDCRSRKLSRKVSARDVIKWDKLDQSDEDLKKSNCSC</sequence>
<protein>
    <submittedName>
        <fullName evidence="7">Ras-related protein Rab-8-like</fullName>
    </submittedName>
</protein>
<keyword evidence="5" id="KW-0636">Prenylation</keyword>
<dbReference type="InterPro" id="IPR027417">
    <property type="entry name" value="P-loop_NTPase"/>
</dbReference>
<keyword evidence="3" id="KW-0547">Nucleotide-binding</keyword>
<dbReference type="InterPro" id="IPR050305">
    <property type="entry name" value="Small_GTPase_Rab"/>
</dbReference>
<dbReference type="SMART" id="SM00175">
    <property type="entry name" value="RAB"/>
    <property type="match status" value="1"/>
</dbReference>
<dbReference type="PRINTS" id="PR00449">
    <property type="entry name" value="RASTRNSFRMNG"/>
</dbReference>
<gene>
    <name evidence="7" type="primary">LOC109468900</name>
</gene>
<name>A0A6P4YEF9_BRABE</name>
<dbReference type="Proteomes" id="UP000515135">
    <property type="component" value="Unplaced"/>
</dbReference>
<dbReference type="OrthoDB" id="9989112at2759"/>
<dbReference type="SMART" id="SM00173">
    <property type="entry name" value="RAS"/>
    <property type="match status" value="1"/>
</dbReference>
<keyword evidence="4" id="KW-0342">GTP-binding</keyword>
<dbReference type="KEGG" id="bbel:109468900"/>
<evidence type="ECO:0000256" key="5">
    <source>
        <dbReference type="ARBA" id="ARBA00023289"/>
    </source>
</evidence>
<dbReference type="SUPFAM" id="SSF52540">
    <property type="entry name" value="P-loop containing nucleoside triphosphate hydrolases"/>
    <property type="match status" value="1"/>
</dbReference>
<keyword evidence="5" id="KW-0449">Lipoprotein</keyword>
<evidence type="ECO:0000256" key="3">
    <source>
        <dbReference type="ARBA" id="ARBA00022741"/>
    </source>
</evidence>
<comment type="similarity">
    <text evidence="2">Belongs to the small GTPase superfamily. Rab family.</text>
</comment>
<dbReference type="Gene3D" id="3.40.50.300">
    <property type="entry name" value="P-loop containing nucleotide triphosphate hydrolases"/>
    <property type="match status" value="1"/>
</dbReference>
<evidence type="ECO:0000256" key="1">
    <source>
        <dbReference type="ARBA" id="ARBA00004635"/>
    </source>
</evidence>
<dbReference type="Pfam" id="PF00071">
    <property type="entry name" value="Ras"/>
    <property type="match status" value="1"/>
</dbReference>
<dbReference type="RefSeq" id="XP_019622838.1">
    <property type="nucleotide sequence ID" value="XM_019767279.1"/>
</dbReference>
<evidence type="ECO:0000313" key="6">
    <source>
        <dbReference type="Proteomes" id="UP000515135"/>
    </source>
</evidence>
<accession>A0A6P4YEF9</accession>
<dbReference type="PROSITE" id="PS51419">
    <property type="entry name" value="RAB"/>
    <property type="match status" value="1"/>
</dbReference>
<dbReference type="PROSITE" id="PS51421">
    <property type="entry name" value="RAS"/>
    <property type="match status" value="1"/>
</dbReference>
<dbReference type="PANTHER" id="PTHR47980">
    <property type="entry name" value="LD44762P"/>
    <property type="match status" value="1"/>
</dbReference>
<dbReference type="AlphaFoldDB" id="A0A6P4YEF9"/>
<dbReference type="InterPro" id="IPR001806">
    <property type="entry name" value="Small_GTPase"/>
</dbReference>
<dbReference type="GeneID" id="109468900"/>
<comment type="subcellular location">
    <subcellularLocation>
        <location evidence="1">Membrane</location>
        <topology evidence="1">Lipid-anchor</topology>
    </subcellularLocation>
</comment>
<dbReference type="GO" id="GO:0005525">
    <property type="term" value="F:GTP binding"/>
    <property type="evidence" value="ECO:0007669"/>
    <property type="project" value="UniProtKB-KW"/>
</dbReference>
<evidence type="ECO:0000256" key="2">
    <source>
        <dbReference type="ARBA" id="ARBA00006270"/>
    </source>
</evidence>
<organism evidence="6 7">
    <name type="scientific">Branchiostoma belcheri</name>
    <name type="common">Amphioxus</name>
    <dbReference type="NCBI Taxonomy" id="7741"/>
    <lineage>
        <taxon>Eukaryota</taxon>
        <taxon>Metazoa</taxon>
        <taxon>Chordata</taxon>
        <taxon>Cephalochordata</taxon>
        <taxon>Leptocardii</taxon>
        <taxon>Amphioxiformes</taxon>
        <taxon>Branchiostomatidae</taxon>
        <taxon>Branchiostoma</taxon>
    </lineage>
</organism>
<dbReference type="GO" id="GO:0003924">
    <property type="term" value="F:GTPase activity"/>
    <property type="evidence" value="ECO:0007669"/>
    <property type="project" value="InterPro"/>
</dbReference>
<reference evidence="7" key="1">
    <citation type="submission" date="2025-08" db="UniProtKB">
        <authorList>
            <consortium name="RefSeq"/>
        </authorList>
    </citation>
    <scope>IDENTIFICATION</scope>
    <source>
        <tissue evidence="7">Gonad</tissue>
    </source>
</reference>
<evidence type="ECO:0000256" key="4">
    <source>
        <dbReference type="ARBA" id="ARBA00023134"/>
    </source>
</evidence>
<keyword evidence="6" id="KW-1185">Reference proteome</keyword>
<evidence type="ECO:0000313" key="7">
    <source>
        <dbReference type="RefSeq" id="XP_019622838.1"/>
    </source>
</evidence>
<dbReference type="GO" id="GO:0016020">
    <property type="term" value="C:membrane"/>
    <property type="evidence" value="ECO:0007669"/>
    <property type="project" value="UniProtKB-SubCell"/>
</dbReference>
<proteinExistence type="inferred from homology"/>